<dbReference type="PROSITE" id="PS50013">
    <property type="entry name" value="CHROMO_2"/>
    <property type="match status" value="1"/>
</dbReference>
<feature type="compositionally biased region" description="Low complexity" evidence="17">
    <location>
        <begin position="642"/>
        <end position="667"/>
    </location>
</feature>
<dbReference type="InterPro" id="IPR041373">
    <property type="entry name" value="RT_RNaseH"/>
</dbReference>
<dbReference type="GO" id="GO:0006310">
    <property type="term" value="P:DNA recombination"/>
    <property type="evidence" value="ECO:0007669"/>
    <property type="project" value="UniProtKB-KW"/>
</dbReference>
<evidence type="ECO:0000256" key="13">
    <source>
        <dbReference type="ARBA" id="ARBA00023125"/>
    </source>
</evidence>
<feature type="region of interest" description="Disordered" evidence="17">
    <location>
        <begin position="629"/>
        <end position="672"/>
    </location>
</feature>
<organism evidence="22">
    <name type="scientific">Oryza sativa subsp. japonica</name>
    <name type="common">Rice</name>
    <dbReference type="NCBI Taxonomy" id="39947"/>
    <lineage>
        <taxon>Eukaryota</taxon>
        <taxon>Viridiplantae</taxon>
        <taxon>Streptophyta</taxon>
        <taxon>Embryophyta</taxon>
        <taxon>Tracheophyta</taxon>
        <taxon>Spermatophyta</taxon>
        <taxon>Magnoliopsida</taxon>
        <taxon>Liliopsida</taxon>
        <taxon>Poales</taxon>
        <taxon>Poaceae</taxon>
        <taxon>BOP clade</taxon>
        <taxon>Oryzoideae</taxon>
        <taxon>Oryzeae</taxon>
        <taxon>Oryzinae</taxon>
        <taxon>Oryza</taxon>
        <taxon>Oryza sativa</taxon>
    </lineage>
</organism>
<evidence type="ECO:0000256" key="8">
    <source>
        <dbReference type="ARBA" id="ARBA00022801"/>
    </source>
</evidence>
<evidence type="ECO:0000256" key="16">
    <source>
        <dbReference type="SAM" id="Coils"/>
    </source>
</evidence>
<reference evidence="22" key="2">
    <citation type="submission" date="2005-04" db="EMBL/GenBank/DDBJ databases">
        <authorList>
            <person name="Buell C.R."/>
            <person name="Wing R.A."/>
            <person name="McCombie W.A."/>
            <person name="Ouyang S."/>
        </authorList>
    </citation>
    <scope>NUCLEOTIDE SEQUENCE</scope>
</reference>
<evidence type="ECO:0000256" key="3">
    <source>
        <dbReference type="ARBA" id="ARBA00022695"/>
    </source>
</evidence>
<dbReference type="InterPro" id="IPR043502">
    <property type="entry name" value="DNA/RNA_pol_sf"/>
</dbReference>
<dbReference type="Gene3D" id="4.10.60.10">
    <property type="entry name" value="Zinc finger, CCHC-type"/>
    <property type="match status" value="1"/>
</dbReference>
<dbReference type="InterPro" id="IPR012337">
    <property type="entry name" value="RNaseH-like_sf"/>
</dbReference>
<keyword evidence="15" id="KW-0862">Zinc</keyword>
<evidence type="ECO:0000256" key="1">
    <source>
        <dbReference type="ARBA" id="ARBA00022670"/>
    </source>
</evidence>
<dbReference type="SUPFAM" id="SSF54160">
    <property type="entry name" value="Chromo domain-like"/>
    <property type="match status" value="1"/>
</dbReference>
<dbReference type="FunFam" id="3.30.70.270:FF:000020">
    <property type="entry name" value="Transposon Tf2-6 polyprotein-like Protein"/>
    <property type="match status" value="1"/>
</dbReference>
<feature type="domain" description="Reverse transcriptase" evidence="20">
    <location>
        <begin position="784"/>
        <end position="963"/>
    </location>
</feature>
<gene>
    <name evidence="22" type="ordered locus">LOC_Os12g37300</name>
</gene>
<dbReference type="InterPro" id="IPR036397">
    <property type="entry name" value="RNaseH_sf"/>
</dbReference>
<dbReference type="SUPFAM" id="SSF53098">
    <property type="entry name" value="Ribonuclease H-like"/>
    <property type="match status" value="1"/>
</dbReference>
<feature type="region of interest" description="Disordered" evidence="17">
    <location>
        <begin position="131"/>
        <end position="156"/>
    </location>
</feature>
<dbReference type="PROSITE" id="PS50158">
    <property type="entry name" value="ZF_CCHC"/>
    <property type="match status" value="1"/>
</dbReference>
<dbReference type="Pfam" id="PF17921">
    <property type="entry name" value="Integrase_H2C2"/>
    <property type="match status" value="1"/>
</dbReference>
<feature type="region of interest" description="Disordered" evidence="17">
    <location>
        <begin position="201"/>
        <end position="316"/>
    </location>
</feature>
<dbReference type="PANTHER" id="PTHR37984:SF5">
    <property type="entry name" value="PROTEIN NYNRIN-LIKE"/>
    <property type="match status" value="1"/>
</dbReference>
<keyword evidence="9" id="KW-0460">Magnesium</keyword>
<dbReference type="PANTHER" id="PTHR37984">
    <property type="entry name" value="PROTEIN CBG26694"/>
    <property type="match status" value="1"/>
</dbReference>
<dbReference type="InterPro" id="IPR000477">
    <property type="entry name" value="RT_dom"/>
</dbReference>
<feature type="region of interest" description="Disordered" evidence="17">
    <location>
        <begin position="533"/>
        <end position="609"/>
    </location>
</feature>
<feature type="domain" description="Chromo" evidence="18">
    <location>
        <begin position="1631"/>
        <end position="1674"/>
    </location>
</feature>
<feature type="coiled-coil region" evidence="16">
    <location>
        <begin position="1190"/>
        <end position="1224"/>
    </location>
</feature>
<reference evidence="22" key="3">
    <citation type="submission" date="2006-01" db="EMBL/GenBank/DDBJ databases">
        <authorList>
            <person name="Buell R."/>
        </authorList>
    </citation>
    <scope>NUCLEOTIDE SEQUENCE</scope>
</reference>
<keyword evidence="1" id="KW-0645">Protease</keyword>
<keyword evidence="3" id="KW-0548">Nucleotidyltransferase</keyword>
<name>Q2QNN1_ORYSJ</name>
<dbReference type="PROSITE" id="PS50994">
    <property type="entry name" value="INTEGRASE"/>
    <property type="match status" value="1"/>
</dbReference>
<dbReference type="GO" id="GO:0003887">
    <property type="term" value="F:DNA-directed DNA polymerase activity"/>
    <property type="evidence" value="ECO:0007669"/>
    <property type="project" value="UniProtKB-KW"/>
</dbReference>
<dbReference type="GO" id="GO:0004190">
    <property type="term" value="F:aspartic-type endopeptidase activity"/>
    <property type="evidence" value="ECO:0007669"/>
    <property type="project" value="UniProtKB-KW"/>
</dbReference>
<dbReference type="Pfam" id="PF24626">
    <property type="entry name" value="SH3_Tf2-1"/>
    <property type="match status" value="1"/>
</dbReference>
<dbReference type="GO" id="GO:0003964">
    <property type="term" value="F:RNA-directed DNA polymerase activity"/>
    <property type="evidence" value="ECO:0007669"/>
    <property type="project" value="UniProtKB-KW"/>
</dbReference>
<dbReference type="Gene3D" id="3.30.70.270">
    <property type="match status" value="2"/>
</dbReference>
<reference evidence="22" key="1">
    <citation type="journal article" date="2005" name="BMC Biol.">
        <title>The sequence of rice chromosomes 11 and 12, rich in disease resistance genes and recent gene duplications.</title>
        <authorList>
            <consortium name="The rice chromosomes 11 and 12 sequencing consortia"/>
        </authorList>
    </citation>
    <scope>NUCLEOTIDE SEQUENCE [LARGE SCALE GENOMIC DNA]</scope>
</reference>
<dbReference type="SUPFAM" id="SSF57756">
    <property type="entry name" value="Retrovirus zinc finger-like domains"/>
    <property type="match status" value="1"/>
</dbReference>
<evidence type="ECO:0000256" key="6">
    <source>
        <dbReference type="ARBA" id="ARBA00022750"/>
    </source>
</evidence>
<keyword evidence="7" id="KW-0255">Endonuclease</keyword>
<evidence type="ECO:0000256" key="7">
    <source>
        <dbReference type="ARBA" id="ARBA00022759"/>
    </source>
</evidence>
<dbReference type="GO" id="GO:0015074">
    <property type="term" value="P:DNA integration"/>
    <property type="evidence" value="ECO:0007669"/>
    <property type="project" value="UniProtKB-KW"/>
</dbReference>
<dbReference type="InterPro" id="IPR001584">
    <property type="entry name" value="Integrase_cat-core"/>
</dbReference>
<dbReference type="InterPro" id="IPR050951">
    <property type="entry name" value="Retrovirus_Pol_polyprotein"/>
</dbReference>
<dbReference type="Gene3D" id="1.10.340.70">
    <property type="match status" value="1"/>
</dbReference>
<feature type="compositionally biased region" description="Low complexity" evidence="17">
    <location>
        <begin position="213"/>
        <end position="224"/>
    </location>
</feature>
<feature type="domain" description="CCHC-type" evidence="19">
    <location>
        <begin position="615"/>
        <end position="630"/>
    </location>
</feature>
<dbReference type="InterPro" id="IPR056924">
    <property type="entry name" value="SH3_Tf2-1"/>
</dbReference>
<evidence type="ECO:0000259" key="18">
    <source>
        <dbReference type="PROSITE" id="PS50013"/>
    </source>
</evidence>
<dbReference type="SMART" id="SM00343">
    <property type="entry name" value="ZnF_C2HC"/>
    <property type="match status" value="1"/>
</dbReference>
<evidence type="ECO:0000259" key="19">
    <source>
        <dbReference type="PROSITE" id="PS50158"/>
    </source>
</evidence>
<feature type="coiled-coil region" evidence="16">
    <location>
        <begin position="1500"/>
        <end position="1527"/>
    </location>
</feature>
<dbReference type="InterPro" id="IPR005162">
    <property type="entry name" value="Retrotrans_gag_dom"/>
</dbReference>
<dbReference type="GO" id="GO:0004519">
    <property type="term" value="F:endonuclease activity"/>
    <property type="evidence" value="ECO:0007669"/>
    <property type="project" value="UniProtKB-KW"/>
</dbReference>
<sequence length="1674" mass="190970">MAVNASFSFHGFGEGHHVAQLRDLARFLGFSCPEYTGYSVDRVPPHCELSVYLYPRGDARYPCPYSESQPVLTRMVELSEAQATQHDLLLEAYRSLARRYAALEARLAEEGVTSVDTISWDSGRLYHASHLSSHSSRGSARTPSGPRSPSSRAPYSPVYSPYPHLVSPSYTPGHTPVASSRRGPRFICTARKRVVGSSTVFRFHYPAPPPPAARAAAGPRQMASRPRRAARAPARYGFEEGRVEPEENHESANERSHHSNRSHRTASRNAEVEQPRRSNRSHRTASRDAEMEQSHHSHRTVSHNSGEERLPSPPHVENNMQHLMAVQTQILQGLTTAIAGFQHNAHGNGHPHVGNNRSKLTDFLRSRPPEFSQTVEPVEADDWLKDVDRKLNLVQCTPVEKTLYASHQLRGPAADWWENYCNAHPKPTNIAWDEFATAFRTAHVPESAIDMKKEEFNRLKQGNSSVNEYLSMFNKLARYAPEEVDTDKKKIRKFLKGIAVGRRLQLIAHDFPTFQHMVNKALLLEDARKEATEEYKKRKSNHQGNSSRGAPRPRYGKPMQYHQSVTQANCQPGYAPRPQMNRSASQPQQRAPSGNTAPNSVTSFKSPQGPSAVQCFRCNQMGHYARQCPQNPTNANSGHANGSTARTPTPAAAQSRPSSQASGQGSRVSNNFGRGRVNHIQAETAQDAPDVVMGPGGKQVCFTSNTPTASRSILTCLQVTSLESVPVVCEYPDVFPEELTRMPPDREIEFAIELAPGTAPIAKRPYRMTANELAEVKRQIEELESKGYVRPSSSPWGAPVLLVKKKDGSERMVIDYRALNEVTIKNKYPLPRIDDLFDQLKGARVFSKIDLRSGYHQLKIRSEDIPKTAFSTRYGLYEFTVMSFGLTNAPAFFMNLMNKIFMEYLDQFVVVFIDDILIYSKNEEEHAEHLRLIMEKLRDHQLFAKFSKCEFWLDRVAFLGHVISSNGVEVDPSKVEAVLAWNPPKNVSEIRSFLGLARYYRRFIEGFSKLARPMTELLKKEKKFQWSVACEDNFQEMKKRLTTAPVLTLPDIRKDFEIFCDASRQGLGCVLMQERKVVAYASRQLRPHEVNYPTHDLELAAVVHALKIWRHYLIGNRCEVYTDHKSLKYIFTQTELNMRQRRWLELIKDYDLGIHYHPGKANVVADALSRKAYCNVAQIRPDQDRLCRELEKLRLTVPTLESQIREAQKDDEGIKELIKRIQEKKDTDFSIDDQGTVWCGPRICVPAKKELRDLILKEAHESAYSIHPGSTKMYQDIKAYFWWAGMKRDVAEYVALCDICQRVKAEHQRPAGLLQPLPIPEWKWEEIGMDFITGLPRTPSGYDSIWVIVDRLTKSAHLVPVKTTFDGKKLAELYMTHVVCRFGCPKKIVSDRGTQFTSRFWKQLHEALGTDLNFSTAYHPQTDGQTERVNQVLEDMLRACALDFEGTWDRCLPYAEFSYNNSYQASIQMSPNEAMFGRKCRTPLCWNEVGEALVFGPDILKLAEEQVKLIRERLKTAQNRQKNYADNRRRDLEFEKGDHVYLRVSPLRGMKRFGMSGKLAPRYIGPYLITARRGEVAYQLELPEGLADVHNVFHVSQLKKCLRVPEEQVPLGNIQLEKNLTYKERPVKVLEEAERQTRRKTIKFYKVQWSNHSEDEATWEREDLLRAEFPELLP</sequence>
<dbReference type="SUPFAM" id="SSF56672">
    <property type="entry name" value="DNA/RNA polymerases"/>
    <property type="match status" value="1"/>
</dbReference>
<keyword evidence="10" id="KW-0229">DNA integration</keyword>
<evidence type="ECO:0000256" key="10">
    <source>
        <dbReference type="ARBA" id="ARBA00022908"/>
    </source>
</evidence>
<evidence type="ECO:0000256" key="11">
    <source>
        <dbReference type="ARBA" id="ARBA00022918"/>
    </source>
</evidence>
<evidence type="ECO:0000256" key="4">
    <source>
        <dbReference type="ARBA" id="ARBA00022722"/>
    </source>
</evidence>
<evidence type="ECO:0000256" key="5">
    <source>
        <dbReference type="ARBA" id="ARBA00022723"/>
    </source>
</evidence>
<proteinExistence type="predicted"/>
<dbReference type="Pfam" id="PF00078">
    <property type="entry name" value="RVT_1"/>
    <property type="match status" value="1"/>
</dbReference>
<dbReference type="Gene3D" id="3.30.420.10">
    <property type="entry name" value="Ribonuclease H-like superfamily/Ribonuclease H"/>
    <property type="match status" value="1"/>
</dbReference>
<dbReference type="GO" id="GO:0008270">
    <property type="term" value="F:zinc ion binding"/>
    <property type="evidence" value="ECO:0007669"/>
    <property type="project" value="UniProtKB-KW"/>
</dbReference>
<evidence type="ECO:0000256" key="14">
    <source>
        <dbReference type="ARBA" id="ARBA00023172"/>
    </source>
</evidence>
<evidence type="ECO:0000256" key="9">
    <source>
        <dbReference type="ARBA" id="ARBA00022842"/>
    </source>
</evidence>
<keyword evidence="5" id="KW-0479">Metal-binding</keyword>
<dbReference type="InterPro" id="IPR036875">
    <property type="entry name" value="Znf_CCHC_sf"/>
</dbReference>
<dbReference type="Pfam" id="PF17917">
    <property type="entry name" value="RT_RNaseH"/>
    <property type="match status" value="1"/>
</dbReference>
<dbReference type="GO" id="GO:0003677">
    <property type="term" value="F:DNA binding"/>
    <property type="evidence" value="ECO:0007669"/>
    <property type="project" value="UniProtKB-KW"/>
</dbReference>
<keyword evidence="11" id="KW-0695">RNA-directed DNA polymerase</keyword>
<evidence type="ECO:0000256" key="2">
    <source>
        <dbReference type="ARBA" id="ARBA00022679"/>
    </source>
</evidence>
<keyword evidence="12" id="KW-0239">DNA-directed DNA polymerase</keyword>
<dbReference type="PROSITE" id="PS50878">
    <property type="entry name" value="RT_POL"/>
    <property type="match status" value="1"/>
</dbReference>
<feature type="compositionally biased region" description="Polar residues" evidence="17">
    <location>
        <begin position="580"/>
        <end position="609"/>
    </location>
</feature>
<feature type="compositionally biased region" description="Basic and acidic residues" evidence="17">
    <location>
        <begin position="285"/>
        <end position="295"/>
    </location>
</feature>
<dbReference type="InterPro" id="IPR000953">
    <property type="entry name" value="Chromo/chromo_shadow_dom"/>
</dbReference>
<dbReference type="FunFam" id="3.10.20.370:FF:000001">
    <property type="entry name" value="Retrovirus-related Pol polyprotein from transposon 17.6-like protein"/>
    <property type="match status" value="1"/>
</dbReference>
<dbReference type="CDD" id="cd01647">
    <property type="entry name" value="RT_LTR"/>
    <property type="match status" value="1"/>
</dbReference>
<dbReference type="Pfam" id="PF00098">
    <property type="entry name" value="zf-CCHC"/>
    <property type="match status" value="1"/>
</dbReference>
<feature type="compositionally biased region" description="Basic and acidic residues" evidence="17">
    <location>
        <begin position="237"/>
        <end position="257"/>
    </location>
</feature>
<evidence type="ECO:0000256" key="15">
    <source>
        <dbReference type="PROSITE-ProRule" id="PRU00047"/>
    </source>
</evidence>
<keyword evidence="15" id="KW-0863">Zinc-finger</keyword>
<evidence type="ECO:0000256" key="17">
    <source>
        <dbReference type="SAM" id="MobiDB-lite"/>
    </source>
</evidence>
<dbReference type="EMBL" id="DP000011">
    <property type="protein sequence ID" value="ABA98922.2"/>
    <property type="molecule type" value="Genomic_DNA"/>
</dbReference>
<keyword evidence="16" id="KW-0175">Coiled coil</keyword>
<dbReference type="GO" id="GO:0006508">
    <property type="term" value="P:proteolysis"/>
    <property type="evidence" value="ECO:0007669"/>
    <property type="project" value="UniProtKB-KW"/>
</dbReference>
<feature type="compositionally biased region" description="Polar residues" evidence="17">
    <location>
        <begin position="561"/>
        <end position="570"/>
    </location>
</feature>
<evidence type="ECO:0000259" key="21">
    <source>
        <dbReference type="PROSITE" id="PS50994"/>
    </source>
</evidence>
<dbReference type="InterPro" id="IPR001878">
    <property type="entry name" value="Znf_CCHC"/>
</dbReference>
<keyword evidence="8" id="KW-0378">Hydrolase</keyword>
<keyword evidence="2" id="KW-0808">Transferase</keyword>
<evidence type="ECO:0000256" key="12">
    <source>
        <dbReference type="ARBA" id="ARBA00022932"/>
    </source>
</evidence>
<evidence type="ECO:0000259" key="20">
    <source>
        <dbReference type="PROSITE" id="PS50878"/>
    </source>
</evidence>
<dbReference type="InterPro" id="IPR016197">
    <property type="entry name" value="Chromo-like_dom_sf"/>
</dbReference>
<dbReference type="Pfam" id="PF03732">
    <property type="entry name" value="Retrotrans_gag"/>
    <property type="match status" value="1"/>
</dbReference>
<keyword evidence="4" id="KW-0540">Nuclease</keyword>
<keyword evidence="14" id="KW-0233">DNA recombination</keyword>
<dbReference type="Gene3D" id="3.10.10.10">
    <property type="entry name" value="HIV Type 1 Reverse Transcriptase, subunit A, domain 1"/>
    <property type="match status" value="1"/>
</dbReference>
<dbReference type="InterPro" id="IPR041588">
    <property type="entry name" value="Integrase_H2C2"/>
</dbReference>
<keyword evidence="13" id="KW-0238">DNA-binding</keyword>
<accession>Q2QNN1</accession>
<dbReference type="CDD" id="cd09274">
    <property type="entry name" value="RNase_HI_RT_Ty3"/>
    <property type="match status" value="1"/>
</dbReference>
<protein>
    <submittedName>
        <fullName evidence="22">Retrotransposon protein, putative, Ty3-gypsy subclass</fullName>
    </submittedName>
</protein>
<keyword evidence="6" id="KW-0064">Aspartyl protease</keyword>
<feature type="domain" description="Integrase catalytic" evidence="21">
    <location>
        <begin position="1314"/>
        <end position="1479"/>
    </location>
</feature>
<evidence type="ECO:0000313" key="22">
    <source>
        <dbReference type="EMBL" id="ABA98922.2"/>
    </source>
</evidence>
<feature type="compositionally biased region" description="Polar residues" evidence="17">
    <location>
        <begin position="629"/>
        <end position="641"/>
    </location>
</feature>
<dbReference type="InterPro" id="IPR043128">
    <property type="entry name" value="Rev_trsase/Diguanyl_cyclase"/>
</dbReference>
<dbReference type="FunFam" id="3.30.420.10:FF:000032">
    <property type="entry name" value="Retrovirus-related Pol polyprotein from transposon 297-like Protein"/>
    <property type="match status" value="1"/>
</dbReference>